<sequence length="613" mass="69028">MDMGCKGNNCAAAATATAAAPSDKRMDPAKKYSVHLYFEPGETYRLRLLNIGSTFMFRFGIEGHNMYVIEVDGVATEKKKVNSVMLGVAQRVLVLVTARPDKSKNYRCHYDIFTDVFPQYPGYNPKEYSGSVIYDESVESAPKTDITWEEFDDPSLVLLNREPLLEPNVIHGAVIAVNRMSAEMVQAYINGVSFELPETPSIFTALSTPNTCVLNSSSLGAKTNAKVLQDMNIVELRVANYNTVHHPMHLHGQFFHIAERGTISDPSSAVKSSIMPMSRDTTLVPPNSYAYLRLRVDSLGTCLCHSHIKFHMELGLLMMFVTAPDVMQKEIKKSEAIVEQCRLMGMPICLLWFSQPPPTGLESWVEVGEPSVQLPSSLLERFEAMESELTKSRLREQAREAERAEDHRHIQVLMEERAENRRYMQAQEAERAEDRQHMQAQEAERAEDRRYMQAQEAERAEDRQHIQVLMEERAQSKLEIASLKAEAAEKNAELAKTQAQLAPLVDWQRRVRLGEFYAVVRNTLTSVANRGINTIGRVTPAMLPEGLGCTKKLLNLVKEANGPDGAIKRRNRMLHVQDPGCVPGLIEGQDSDELIELLRIYQRAESNHQLNGV</sequence>
<dbReference type="SUPFAM" id="SSF49503">
    <property type="entry name" value="Cupredoxins"/>
    <property type="match status" value="2"/>
</dbReference>
<feature type="domain" description="Plastocyanin-like" evidence="4">
    <location>
        <begin position="201"/>
        <end position="325"/>
    </location>
</feature>
<name>A0A9W8EGV3_9FUNG</name>
<dbReference type="Pfam" id="PF00394">
    <property type="entry name" value="Cu-oxidase"/>
    <property type="match status" value="1"/>
</dbReference>
<dbReference type="GO" id="GO:0010106">
    <property type="term" value="P:cellular response to iron ion starvation"/>
    <property type="evidence" value="ECO:0007669"/>
    <property type="project" value="TreeGrafter"/>
</dbReference>
<organism evidence="5 6">
    <name type="scientific">Coemansia thaxteri</name>
    <dbReference type="NCBI Taxonomy" id="2663907"/>
    <lineage>
        <taxon>Eukaryota</taxon>
        <taxon>Fungi</taxon>
        <taxon>Fungi incertae sedis</taxon>
        <taxon>Zoopagomycota</taxon>
        <taxon>Kickxellomycotina</taxon>
        <taxon>Kickxellomycetes</taxon>
        <taxon>Kickxellales</taxon>
        <taxon>Kickxellaceae</taxon>
        <taxon>Coemansia</taxon>
    </lineage>
</organism>
<dbReference type="GO" id="GO:0033215">
    <property type="term" value="P:reductive iron assimilation"/>
    <property type="evidence" value="ECO:0007669"/>
    <property type="project" value="TreeGrafter"/>
</dbReference>
<dbReference type="Pfam" id="PF07731">
    <property type="entry name" value="Cu-oxidase_2"/>
    <property type="match status" value="1"/>
</dbReference>
<comment type="caution">
    <text evidence="5">The sequence shown here is derived from an EMBL/GenBank/DDBJ whole genome shotgun (WGS) entry which is preliminary data.</text>
</comment>
<dbReference type="InterPro" id="IPR045087">
    <property type="entry name" value="Cu-oxidase_fam"/>
</dbReference>
<keyword evidence="6" id="KW-1185">Reference proteome</keyword>
<feature type="domain" description="Plastocyanin-like" evidence="3">
    <location>
        <begin position="35"/>
        <end position="107"/>
    </location>
</feature>
<reference evidence="5" key="1">
    <citation type="submission" date="2022-07" db="EMBL/GenBank/DDBJ databases">
        <title>Phylogenomic reconstructions and comparative analyses of Kickxellomycotina fungi.</title>
        <authorList>
            <person name="Reynolds N.K."/>
            <person name="Stajich J.E."/>
            <person name="Barry K."/>
            <person name="Grigoriev I.V."/>
            <person name="Crous P."/>
            <person name="Smith M.E."/>
        </authorList>
    </citation>
    <scope>NUCLEOTIDE SEQUENCE</scope>
    <source>
        <strain evidence="5">IMI 214461</strain>
    </source>
</reference>
<dbReference type="OrthoDB" id="2121828at2759"/>
<feature type="non-terminal residue" evidence="5">
    <location>
        <position position="1"/>
    </location>
</feature>
<dbReference type="InterPro" id="IPR011706">
    <property type="entry name" value="Cu-oxidase_C"/>
</dbReference>
<evidence type="ECO:0000313" key="5">
    <source>
        <dbReference type="EMBL" id="KAJ1999171.1"/>
    </source>
</evidence>
<proteinExistence type="inferred from homology"/>
<accession>A0A9W8EGV3</accession>
<evidence type="ECO:0000313" key="6">
    <source>
        <dbReference type="Proteomes" id="UP001150907"/>
    </source>
</evidence>
<dbReference type="EMBL" id="JANBQF010000770">
    <property type="protein sequence ID" value="KAJ1999171.1"/>
    <property type="molecule type" value="Genomic_DNA"/>
</dbReference>
<gene>
    <name evidence="5" type="primary">FET3_8</name>
    <name evidence="5" type="ORF">H4R26_005173</name>
</gene>
<dbReference type="Proteomes" id="UP001150907">
    <property type="component" value="Unassembled WGS sequence"/>
</dbReference>
<dbReference type="PANTHER" id="PTHR11709">
    <property type="entry name" value="MULTI-COPPER OXIDASE"/>
    <property type="match status" value="1"/>
</dbReference>
<comment type="similarity">
    <text evidence="1">Belongs to the multicopper oxidase family.</text>
</comment>
<dbReference type="PANTHER" id="PTHR11709:SF361">
    <property type="entry name" value="IRON TRANSPORT MULTICOPPER OXIDASE FET3"/>
    <property type="match status" value="1"/>
</dbReference>
<dbReference type="Gene3D" id="2.60.40.420">
    <property type="entry name" value="Cupredoxins - blue copper proteins"/>
    <property type="match status" value="2"/>
</dbReference>
<evidence type="ECO:0000256" key="2">
    <source>
        <dbReference type="SAM" id="MobiDB-lite"/>
    </source>
</evidence>
<dbReference type="GO" id="GO:0005507">
    <property type="term" value="F:copper ion binding"/>
    <property type="evidence" value="ECO:0007669"/>
    <property type="project" value="InterPro"/>
</dbReference>
<dbReference type="GO" id="GO:0033573">
    <property type="term" value="C:high-affinity iron permease complex"/>
    <property type="evidence" value="ECO:0007669"/>
    <property type="project" value="TreeGrafter"/>
</dbReference>
<feature type="region of interest" description="Disordered" evidence="2">
    <location>
        <begin position="427"/>
        <end position="448"/>
    </location>
</feature>
<protein>
    <submittedName>
        <fullName evidence="5">Ferroxidase fet3</fullName>
    </submittedName>
</protein>
<dbReference type="InterPro" id="IPR008972">
    <property type="entry name" value="Cupredoxin"/>
</dbReference>
<dbReference type="InterPro" id="IPR001117">
    <property type="entry name" value="Cu-oxidase_2nd"/>
</dbReference>
<dbReference type="GO" id="GO:0004322">
    <property type="term" value="F:ferroxidase activity"/>
    <property type="evidence" value="ECO:0007669"/>
    <property type="project" value="TreeGrafter"/>
</dbReference>
<dbReference type="AlphaFoldDB" id="A0A9W8EGV3"/>
<evidence type="ECO:0000259" key="4">
    <source>
        <dbReference type="Pfam" id="PF07731"/>
    </source>
</evidence>
<evidence type="ECO:0000259" key="3">
    <source>
        <dbReference type="Pfam" id="PF00394"/>
    </source>
</evidence>
<evidence type="ECO:0000256" key="1">
    <source>
        <dbReference type="ARBA" id="ARBA00010609"/>
    </source>
</evidence>